<evidence type="ECO:0000256" key="8">
    <source>
        <dbReference type="ARBA" id="ARBA00023133"/>
    </source>
</evidence>
<dbReference type="InParanoid" id="A0A067M1M3"/>
<gene>
    <name evidence="14" type="ORF">BOTBODRAFT_116965</name>
</gene>
<dbReference type="NCBIfam" id="TIGR00562">
    <property type="entry name" value="proto_IX_ox"/>
    <property type="match status" value="1"/>
</dbReference>
<reference evidence="15" key="1">
    <citation type="journal article" date="2014" name="Proc. Natl. Acad. Sci. U.S.A.">
        <title>Extensive sampling of basidiomycete genomes demonstrates inadequacy of the white-rot/brown-rot paradigm for wood decay fungi.</title>
        <authorList>
            <person name="Riley R."/>
            <person name="Salamov A.A."/>
            <person name="Brown D.W."/>
            <person name="Nagy L.G."/>
            <person name="Floudas D."/>
            <person name="Held B.W."/>
            <person name="Levasseur A."/>
            <person name="Lombard V."/>
            <person name="Morin E."/>
            <person name="Otillar R."/>
            <person name="Lindquist E.A."/>
            <person name="Sun H."/>
            <person name="LaButti K.M."/>
            <person name="Schmutz J."/>
            <person name="Jabbour D."/>
            <person name="Luo H."/>
            <person name="Baker S.E."/>
            <person name="Pisabarro A.G."/>
            <person name="Walton J.D."/>
            <person name="Blanchette R.A."/>
            <person name="Henrissat B."/>
            <person name="Martin F."/>
            <person name="Cullen D."/>
            <person name="Hibbett D.S."/>
            <person name="Grigoriev I.V."/>
        </authorList>
    </citation>
    <scope>NUCLEOTIDE SEQUENCE [LARGE SCALE GENOMIC DNA]</scope>
    <source>
        <strain evidence="15">FD-172 SS1</strain>
    </source>
</reference>
<dbReference type="EC" id="1.3.3.4" evidence="4 11"/>
<organism evidence="14 15">
    <name type="scientific">Botryobasidium botryosum (strain FD-172 SS1)</name>
    <dbReference type="NCBI Taxonomy" id="930990"/>
    <lineage>
        <taxon>Eukaryota</taxon>
        <taxon>Fungi</taxon>
        <taxon>Dikarya</taxon>
        <taxon>Basidiomycota</taxon>
        <taxon>Agaricomycotina</taxon>
        <taxon>Agaricomycetes</taxon>
        <taxon>Cantharellales</taxon>
        <taxon>Botryobasidiaceae</taxon>
        <taxon>Botryobasidium</taxon>
    </lineage>
</organism>
<feature type="region of interest" description="Disordered" evidence="12">
    <location>
        <begin position="387"/>
        <end position="412"/>
    </location>
</feature>
<evidence type="ECO:0000256" key="9">
    <source>
        <dbReference type="ARBA" id="ARBA00023244"/>
    </source>
</evidence>
<comment type="catalytic activity">
    <reaction evidence="10 11">
        <text>protoporphyrinogen IX + 3 O2 = protoporphyrin IX + 3 H2O2</text>
        <dbReference type="Rhea" id="RHEA:25576"/>
        <dbReference type="ChEBI" id="CHEBI:15379"/>
        <dbReference type="ChEBI" id="CHEBI:16240"/>
        <dbReference type="ChEBI" id="CHEBI:57306"/>
        <dbReference type="ChEBI" id="CHEBI:57307"/>
        <dbReference type="EC" id="1.3.3.4"/>
    </reaction>
</comment>
<dbReference type="InterPro" id="IPR036188">
    <property type="entry name" value="FAD/NAD-bd_sf"/>
</dbReference>
<dbReference type="Proteomes" id="UP000027195">
    <property type="component" value="Unassembled WGS sequence"/>
</dbReference>
<dbReference type="FunCoup" id="A0A067M1M3">
    <property type="interactions" value="236"/>
</dbReference>
<dbReference type="HOGENOM" id="CLU_009629_1_1_1"/>
<dbReference type="EMBL" id="KL198076">
    <property type="protein sequence ID" value="KDQ09663.1"/>
    <property type="molecule type" value="Genomic_DNA"/>
</dbReference>
<keyword evidence="5 11" id="KW-0285">Flavoprotein</keyword>
<protein>
    <recommendedName>
        <fullName evidence="4 11">Protoporphyrinogen oxidase</fullName>
        <ecNumber evidence="4 11">1.3.3.4</ecNumber>
    </recommendedName>
</protein>
<evidence type="ECO:0000256" key="5">
    <source>
        <dbReference type="ARBA" id="ARBA00022630"/>
    </source>
</evidence>
<keyword evidence="7 11" id="KW-0560">Oxidoreductase</keyword>
<dbReference type="InterPro" id="IPR050464">
    <property type="entry name" value="Zeta_carotene_desat/Oxidored"/>
</dbReference>
<dbReference type="GO" id="GO:0004729">
    <property type="term" value="F:oxygen-dependent protoporphyrinogen oxidase activity"/>
    <property type="evidence" value="ECO:0007669"/>
    <property type="project" value="UniProtKB-UniRule"/>
</dbReference>
<name>A0A067M1M3_BOTB1</name>
<proteinExistence type="inferred from homology"/>
<keyword evidence="15" id="KW-1185">Reference proteome</keyword>
<sequence>MASSCTVAVLGGGITGLSAAFHLSRRLPPTARIILLEKQRRLGGWIRSQNHQGLAPRGQDVVLDTGPRTLRPNSKALLELINLLGLNESVVTVPKSHPAARSRYIYAPPLTALPSSVASLLKSPFTPALRPLLPAVLREPLRRANRPPDITDESVHAFVSRRFGEEFARVFVSALVHGIYGADSRLLSVRSAFSSLWEAEERGWGSVVRGFARSALSPASKRTASTEYHIGEMENMMKDISIYAFRGGMETLPRAIYDWLKSRPNVDIHTGVDVRSLTPLPAESRFEVWPIATSAGPLITNPTHIVSALPLSALHNIIPPLYALPHLTANPSSTIQVLNIVFPPTEAPLHPPGFGYLVPRPKGGYSIANEPSHYIIGCIFHSGVFGPSPSPRPPTSSKDIKTGAPPSDTPTTLTVMLRSPTPILDSTRLPEPIHMEMHVQSECIPTYTVGHGARMRDLKAALEGGAWGGRMEVVGAGVGGVSVGDCVEAGRNAGKRWGF</sequence>
<evidence type="ECO:0000256" key="3">
    <source>
        <dbReference type="ARBA" id="ARBA00010551"/>
    </source>
</evidence>
<evidence type="ECO:0000256" key="1">
    <source>
        <dbReference type="ARBA" id="ARBA00002600"/>
    </source>
</evidence>
<dbReference type="PANTHER" id="PTHR42923:SF3">
    <property type="entry name" value="PROTOPORPHYRINOGEN OXIDASE"/>
    <property type="match status" value="1"/>
</dbReference>
<comment type="cofactor">
    <cofactor evidence="11">
        <name>FAD</name>
        <dbReference type="ChEBI" id="CHEBI:57692"/>
    </cofactor>
    <text evidence="11">Binds 1 FAD per subunit.</text>
</comment>
<dbReference type="AlphaFoldDB" id="A0A067M1M3"/>
<dbReference type="InterPro" id="IPR004572">
    <property type="entry name" value="Protoporphyrinogen_oxidase"/>
</dbReference>
<evidence type="ECO:0000313" key="15">
    <source>
        <dbReference type="Proteomes" id="UP000027195"/>
    </source>
</evidence>
<evidence type="ECO:0000256" key="4">
    <source>
        <dbReference type="ARBA" id="ARBA00012867"/>
    </source>
</evidence>
<evidence type="ECO:0000256" key="11">
    <source>
        <dbReference type="RuleBase" id="RU367069"/>
    </source>
</evidence>
<dbReference type="GO" id="GO:0005743">
    <property type="term" value="C:mitochondrial inner membrane"/>
    <property type="evidence" value="ECO:0007669"/>
    <property type="project" value="UniProtKB-SubCell"/>
</dbReference>
<dbReference type="SUPFAM" id="SSF51905">
    <property type="entry name" value="FAD/NAD(P)-binding domain"/>
    <property type="match status" value="1"/>
</dbReference>
<dbReference type="Pfam" id="PF01593">
    <property type="entry name" value="Amino_oxidase"/>
    <property type="match status" value="1"/>
</dbReference>
<dbReference type="OrthoDB" id="438553at2759"/>
<dbReference type="InterPro" id="IPR002937">
    <property type="entry name" value="Amino_oxidase"/>
</dbReference>
<comment type="function">
    <text evidence="1 11">Catalyzes the 6-electron oxidation of protoporphyrinogen-IX to form protoporphyrin-IX.</text>
</comment>
<evidence type="ECO:0000256" key="12">
    <source>
        <dbReference type="SAM" id="MobiDB-lite"/>
    </source>
</evidence>
<dbReference type="PANTHER" id="PTHR42923">
    <property type="entry name" value="PROTOPORPHYRINOGEN OXIDASE"/>
    <property type="match status" value="1"/>
</dbReference>
<dbReference type="GO" id="GO:0006782">
    <property type="term" value="P:protoporphyrinogen IX biosynthetic process"/>
    <property type="evidence" value="ECO:0007669"/>
    <property type="project" value="UniProtKB-UniRule"/>
</dbReference>
<accession>A0A067M1M3</accession>
<evidence type="ECO:0000313" key="14">
    <source>
        <dbReference type="EMBL" id="KDQ09663.1"/>
    </source>
</evidence>
<evidence type="ECO:0000256" key="2">
    <source>
        <dbReference type="ARBA" id="ARBA00005073"/>
    </source>
</evidence>
<evidence type="ECO:0000256" key="7">
    <source>
        <dbReference type="ARBA" id="ARBA00023002"/>
    </source>
</evidence>
<comment type="pathway">
    <text evidence="2 11">Porphyrin-containing compound metabolism; protoporphyrin-IX biosynthesis; protoporphyrin-IX from protoporphyrinogen-IX: step 1/1.</text>
</comment>
<keyword evidence="9 11" id="KW-0627">Porphyrin biosynthesis</keyword>
<dbReference type="Gene3D" id="3.50.50.60">
    <property type="entry name" value="FAD/NAD(P)-binding domain"/>
    <property type="match status" value="1"/>
</dbReference>
<evidence type="ECO:0000256" key="10">
    <source>
        <dbReference type="ARBA" id="ARBA00047554"/>
    </source>
</evidence>
<comment type="similarity">
    <text evidence="3 11">Belongs to the protoporphyrinogen/coproporphyrinogen oxidase family. Protoporphyrinogen oxidase subfamily.</text>
</comment>
<evidence type="ECO:0000256" key="6">
    <source>
        <dbReference type="ARBA" id="ARBA00022827"/>
    </source>
</evidence>
<dbReference type="UniPathway" id="UPA00251">
    <property type="reaction ID" value="UER00324"/>
</dbReference>
<feature type="domain" description="Amine oxidase" evidence="13">
    <location>
        <begin position="14"/>
        <end position="326"/>
    </location>
</feature>
<keyword evidence="8 11" id="KW-0350">Heme biosynthesis</keyword>
<comment type="subcellular location">
    <subcellularLocation>
        <location evidence="11">Mitochondrion inner membrane</location>
    </subcellularLocation>
</comment>
<dbReference type="STRING" id="930990.A0A067M1M3"/>
<keyword evidence="6 11" id="KW-0274">FAD</keyword>
<evidence type="ECO:0000259" key="13">
    <source>
        <dbReference type="Pfam" id="PF01593"/>
    </source>
</evidence>